<name>A0A9Q0YP34_HOLLE</name>
<dbReference type="Proteomes" id="UP001152320">
    <property type="component" value="Chromosome 17"/>
</dbReference>
<evidence type="ECO:0000256" key="2">
    <source>
        <dbReference type="ARBA" id="ARBA00012122"/>
    </source>
</evidence>
<evidence type="ECO:0000313" key="6">
    <source>
        <dbReference type="EMBL" id="KAJ8025944.1"/>
    </source>
</evidence>
<comment type="caution">
    <text evidence="6">The sequence shown here is derived from an EMBL/GenBank/DDBJ whole genome shotgun (WGS) entry which is preliminary data.</text>
</comment>
<dbReference type="AlphaFoldDB" id="A0A9Q0YP34"/>
<protein>
    <recommendedName>
        <fullName evidence="3">N-acetyl-D-glucosamine kinase</fullName>
        <ecNumber evidence="2">2.7.1.59</ecNumber>
    </recommendedName>
    <alternativeName>
        <fullName evidence="4">GlcNAc kinase</fullName>
    </alternativeName>
</protein>
<evidence type="ECO:0000256" key="1">
    <source>
        <dbReference type="ARBA" id="ARBA00006198"/>
    </source>
</evidence>
<accession>A0A9Q0YP34</accession>
<dbReference type="PANTHER" id="PTHR12862">
    <property type="entry name" value="BADF TYPE ATPASE DOMAIN-CONTAINING PROTEIN"/>
    <property type="match status" value="1"/>
</dbReference>
<feature type="domain" description="ATPase BadF/BadG/BcrA/BcrD type" evidence="5">
    <location>
        <begin position="10"/>
        <end position="318"/>
    </location>
</feature>
<comment type="similarity">
    <text evidence="1">Belongs to the eukaryotic-type N-acetylglucosamine kinase family.</text>
</comment>
<dbReference type="GO" id="GO:0045127">
    <property type="term" value="F:N-acetylglucosamine kinase activity"/>
    <property type="evidence" value="ECO:0007669"/>
    <property type="project" value="UniProtKB-EC"/>
</dbReference>
<sequence length="345" mass="37166">MGDQPEYYGGIEGGATHSTMVVMTADGKILAYSEGPSTNHWLIGVDECLTRINNMAVEAKRKAGIPEDVPLVALGLSLSGGEQEEGQRKVIEGMMSTFPDVSKTYRMYTDTFGAIATACRAGGIVLITGTGSNCQLINPDNTVFGCGGWGHMLGDEGSAFWISRLAVKIVFDADDNFADPPHDIAFVKNAMQSYFGITERFGLLDHLYTSFEKPKFAGFCKHLAEGATKNKDPLCLWTFHEAGKVLGKHIQAVAPKIDKVLLEGPGGLHIVCVGSVWKSWNLLKEGFLEGIKAVRPNDIEIEKFVLLSAKASSALGAARLGAKAVGHDLPIDFDANVDVFYSYPS</sequence>
<dbReference type="EC" id="2.7.1.59" evidence="2"/>
<dbReference type="PANTHER" id="PTHR12862:SF0">
    <property type="entry name" value="N-ACETYL-D-GLUCOSAMINE KINASE"/>
    <property type="match status" value="1"/>
</dbReference>
<keyword evidence="6" id="KW-0418">Kinase</keyword>
<dbReference type="CDD" id="cd24078">
    <property type="entry name" value="ASKHA_NBD_NAGK_meta"/>
    <property type="match status" value="1"/>
</dbReference>
<organism evidence="6 7">
    <name type="scientific">Holothuria leucospilota</name>
    <name type="common">Black long sea cucumber</name>
    <name type="synonym">Mertensiothuria leucospilota</name>
    <dbReference type="NCBI Taxonomy" id="206669"/>
    <lineage>
        <taxon>Eukaryota</taxon>
        <taxon>Metazoa</taxon>
        <taxon>Echinodermata</taxon>
        <taxon>Eleutherozoa</taxon>
        <taxon>Echinozoa</taxon>
        <taxon>Holothuroidea</taxon>
        <taxon>Aspidochirotacea</taxon>
        <taxon>Aspidochirotida</taxon>
        <taxon>Holothuriidae</taxon>
        <taxon>Holothuria</taxon>
    </lineage>
</organism>
<evidence type="ECO:0000256" key="3">
    <source>
        <dbReference type="ARBA" id="ARBA00014974"/>
    </source>
</evidence>
<dbReference type="Pfam" id="PF01869">
    <property type="entry name" value="BcrAD_BadFG"/>
    <property type="match status" value="1"/>
</dbReference>
<dbReference type="InterPro" id="IPR043129">
    <property type="entry name" value="ATPase_NBD"/>
</dbReference>
<reference evidence="6" key="1">
    <citation type="submission" date="2021-10" db="EMBL/GenBank/DDBJ databases">
        <title>Tropical sea cucumber genome reveals ecological adaptation and Cuvierian tubules defense mechanism.</title>
        <authorList>
            <person name="Chen T."/>
        </authorList>
    </citation>
    <scope>NUCLEOTIDE SEQUENCE</scope>
    <source>
        <strain evidence="6">Nanhai2018</strain>
        <tissue evidence="6">Muscle</tissue>
    </source>
</reference>
<keyword evidence="7" id="KW-1185">Reference proteome</keyword>
<keyword evidence="6" id="KW-0808">Transferase</keyword>
<dbReference type="Gene3D" id="3.30.420.40">
    <property type="match status" value="1"/>
</dbReference>
<dbReference type="OrthoDB" id="311172at2759"/>
<evidence type="ECO:0000256" key="4">
    <source>
        <dbReference type="ARBA" id="ARBA00031123"/>
    </source>
</evidence>
<gene>
    <name evidence="6" type="ORF">HOLleu_33656</name>
</gene>
<evidence type="ECO:0000259" key="5">
    <source>
        <dbReference type="Pfam" id="PF01869"/>
    </source>
</evidence>
<dbReference type="InterPro" id="IPR002731">
    <property type="entry name" value="ATPase_BadF"/>
</dbReference>
<dbReference type="InterPro" id="IPR039758">
    <property type="entry name" value="NAGK-like"/>
</dbReference>
<dbReference type="SUPFAM" id="SSF53067">
    <property type="entry name" value="Actin-like ATPase domain"/>
    <property type="match status" value="2"/>
</dbReference>
<dbReference type="EMBL" id="JAIZAY010000017">
    <property type="protein sequence ID" value="KAJ8025944.1"/>
    <property type="molecule type" value="Genomic_DNA"/>
</dbReference>
<proteinExistence type="inferred from homology"/>
<evidence type="ECO:0000313" key="7">
    <source>
        <dbReference type="Proteomes" id="UP001152320"/>
    </source>
</evidence>